<dbReference type="AlphaFoldDB" id="A0A0H2VJ93"/>
<dbReference type="SMR" id="A0A0H2VJ93"/>
<dbReference type="CDD" id="cd04301">
    <property type="entry name" value="NAT_SF"/>
    <property type="match status" value="1"/>
</dbReference>
<dbReference type="PANTHER" id="PTHR43800">
    <property type="entry name" value="PEPTIDYL-LYSINE N-ACETYLTRANSFERASE YJAB"/>
    <property type="match status" value="1"/>
</dbReference>
<gene>
    <name evidence="4" type="ordered locus">SE_1984</name>
</gene>
<dbReference type="Pfam" id="PF13508">
    <property type="entry name" value="Acetyltransf_7"/>
    <property type="match status" value="1"/>
</dbReference>
<dbReference type="OrthoDB" id="8116329at2"/>
<dbReference type="Proteomes" id="UP000001411">
    <property type="component" value="Chromosome"/>
</dbReference>
<dbReference type="Gene3D" id="3.40.630.30">
    <property type="match status" value="1"/>
</dbReference>
<accession>A0A0H2VJ93</accession>
<dbReference type="EMBL" id="AE015929">
    <property type="protein sequence ID" value="AAO05625.1"/>
    <property type="molecule type" value="Genomic_DNA"/>
</dbReference>
<keyword evidence="2" id="KW-0012">Acyltransferase</keyword>
<reference evidence="4 5" key="1">
    <citation type="journal article" date="2003" name="Mol. Microbiol.">
        <title>Genome-based analysis of virulence genes in a non-biofilm-forming Staphylococcus epidermidis strain (ATCC 12228).</title>
        <authorList>
            <person name="Zhang Y.Q."/>
            <person name="Ren S.X."/>
            <person name="Li H.L."/>
            <person name="Wang Y.X."/>
            <person name="Fu G."/>
            <person name="Yang J."/>
            <person name="Qin Z.Q."/>
            <person name="Miao Y.G."/>
            <person name="Wang W.Y."/>
            <person name="Chen R.S."/>
            <person name="Shen Y."/>
            <person name="Chen Z."/>
            <person name="Yuan Z.H."/>
            <person name="Zhao G.P."/>
            <person name="Qu D."/>
            <person name="Danchin A."/>
            <person name="Wen Y.M."/>
        </authorList>
    </citation>
    <scope>NUCLEOTIDE SEQUENCE [LARGE SCALE GENOMIC DNA]</scope>
    <source>
        <strain evidence="5">ATCC 12228 / FDA PCI 1200</strain>
    </source>
</reference>
<evidence type="ECO:0000313" key="4">
    <source>
        <dbReference type="EMBL" id="AAO05625.1"/>
    </source>
</evidence>
<dbReference type="PANTHER" id="PTHR43800:SF1">
    <property type="entry name" value="PEPTIDYL-LYSINE N-ACETYLTRANSFERASE YJAB"/>
    <property type="match status" value="1"/>
</dbReference>
<evidence type="ECO:0000313" key="5">
    <source>
        <dbReference type="Proteomes" id="UP000001411"/>
    </source>
</evidence>
<evidence type="ECO:0000259" key="3">
    <source>
        <dbReference type="PROSITE" id="PS51186"/>
    </source>
</evidence>
<dbReference type="HOGENOM" id="CLU_133322_0_0_9"/>
<dbReference type="PROSITE" id="PS51186">
    <property type="entry name" value="GNAT"/>
    <property type="match status" value="1"/>
</dbReference>
<evidence type="ECO:0000256" key="2">
    <source>
        <dbReference type="ARBA" id="ARBA00023315"/>
    </source>
</evidence>
<keyword evidence="1" id="KW-0808">Transferase</keyword>
<dbReference type="InterPro" id="IPR000182">
    <property type="entry name" value="GNAT_dom"/>
</dbReference>
<evidence type="ECO:0000256" key="1">
    <source>
        <dbReference type="ARBA" id="ARBA00022679"/>
    </source>
</evidence>
<dbReference type="InterPro" id="IPR016181">
    <property type="entry name" value="Acyl_CoA_acyltransferase"/>
</dbReference>
<dbReference type="eggNOG" id="COG0454">
    <property type="taxonomic scope" value="Bacteria"/>
</dbReference>
<dbReference type="PATRIC" id="fig|176280.10.peg.1937"/>
<dbReference type="SUPFAM" id="SSF55729">
    <property type="entry name" value="Acyl-CoA N-acyltransferases (Nat)"/>
    <property type="match status" value="1"/>
</dbReference>
<organism evidence="4 5">
    <name type="scientific">Staphylococcus epidermidis (strain ATCC 12228 / FDA PCI 1200)</name>
    <dbReference type="NCBI Taxonomy" id="176280"/>
    <lineage>
        <taxon>Bacteria</taxon>
        <taxon>Bacillati</taxon>
        <taxon>Bacillota</taxon>
        <taxon>Bacilli</taxon>
        <taxon>Bacillales</taxon>
        <taxon>Staphylococcaceae</taxon>
        <taxon>Staphylococcus</taxon>
    </lineage>
</organism>
<dbReference type="GO" id="GO:0016747">
    <property type="term" value="F:acyltransferase activity, transferring groups other than amino-acyl groups"/>
    <property type="evidence" value="ECO:0007669"/>
    <property type="project" value="InterPro"/>
</dbReference>
<name>A0A0H2VJ93_STAES</name>
<proteinExistence type="predicted"/>
<sequence length="178" mass="20507">MSNINIRVAHEQDAEELHSIMQIAFTPLRELGIDWPSVHADLEMVKDNLRQNTTFVLENEKEIISTITVCYSWSSVKPISGYPFVWWFATRPTYDGQGYGSQLLKYAEETFLRDTLKAAAVTLGTSARLHPWLLNIYEKRGYEIYAKHENDDGDLGVIMRKILIPEQFNDDILGRPPF</sequence>
<dbReference type="RefSeq" id="WP_002484939.1">
    <property type="nucleotide sequence ID" value="NC_004461.1"/>
</dbReference>
<dbReference type="KEGG" id="sep:SE_1984"/>
<protein>
    <recommendedName>
        <fullName evidence="3">N-acetyltransferase domain-containing protein</fullName>
    </recommendedName>
</protein>
<feature type="domain" description="N-acetyltransferase" evidence="3">
    <location>
        <begin position="4"/>
        <end position="164"/>
    </location>
</feature>